<dbReference type="SUPFAM" id="SSF53850">
    <property type="entry name" value="Periplasmic binding protein-like II"/>
    <property type="match status" value="1"/>
</dbReference>
<dbReference type="InterPro" id="IPR036388">
    <property type="entry name" value="WH-like_DNA-bd_sf"/>
</dbReference>
<name>A0A7S9D3I5_9BRAD</name>
<keyword evidence="5" id="KW-0804">Transcription</keyword>
<evidence type="ECO:0000256" key="5">
    <source>
        <dbReference type="ARBA" id="ARBA00023163"/>
    </source>
</evidence>
<dbReference type="Gene3D" id="3.40.190.290">
    <property type="match status" value="1"/>
</dbReference>
<dbReference type="RefSeq" id="WP_195800074.1">
    <property type="nucleotide sequence ID" value="NZ_CP061379.1"/>
</dbReference>
<dbReference type="SUPFAM" id="SSF46785">
    <property type="entry name" value="Winged helix' DNA-binding domain"/>
    <property type="match status" value="1"/>
</dbReference>
<reference evidence="7 8" key="1">
    <citation type="submission" date="2020-09" db="EMBL/GenBank/DDBJ databases">
        <title>Complete genomes of bradyrhizobia occurring on native shrubby legumes in Australia.</title>
        <authorList>
            <person name="Lafay B."/>
        </authorList>
    </citation>
    <scope>NUCLEOTIDE SEQUENCE [LARGE SCALE GENOMIC DNA]</scope>
    <source>
        <strain evidence="7 8">BDV5040</strain>
    </source>
</reference>
<dbReference type="KEGG" id="bcou:IC761_28915"/>
<dbReference type="InterPro" id="IPR036390">
    <property type="entry name" value="WH_DNA-bd_sf"/>
</dbReference>
<evidence type="ECO:0000259" key="6">
    <source>
        <dbReference type="PROSITE" id="PS50931"/>
    </source>
</evidence>
<accession>A0A7S9D3I5</accession>
<dbReference type="PANTHER" id="PTHR30419">
    <property type="entry name" value="HTH-TYPE TRANSCRIPTIONAL REGULATOR YBHD"/>
    <property type="match status" value="1"/>
</dbReference>
<dbReference type="Gene3D" id="1.10.10.10">
    <property type="entry name" value="Winged helix-like DNA-binding domain superfamily/Winged helix DNA-binding domain"/>
    <property type="match status" value="1"/>
</dbReference>
<comment type="function">
    <text evidence="1">NodD regulates the expression of the nodABCFE genes which encode other nodulation proteins. NodD is also a negative regulator of its own expression. Binds flavonoids as inducers.</text>
</comment>
<evidence type="ECO:0000313" key="7">
    <source>
        <dbReference type="EMBL" id="QPF90486.1"/>
    </source>
</evidence>
<dbReference type="GO" id="GO:0003700">
    <property type="term" value="F:DNA-binding transcription factor activity"/>
    <property type="evidence" value="ECO:0007669"/>
    <property type="project" value="InterPro"/>
</dbReference>
<keyword evidence="8" id="KW-1185">Reference proteome</keyword>
<keyword evidence="3" id="KW-0805">Transcription regulation</keyword>
<gene>
    <name evidence="7" type="ORF">IC761_28915</name>
</gene>
<dbReference type="EMBL" id="CP061379">
    <property type="protein sequence ID" value="QPF90486.1"/>
    <property type="molecule type" value="Genomic_DNA"/>
</dbReference>
<comment type="similarity">
    <text evidence="2">Belongs to the LysR transcriptional regulatory family.</text>
</comment>
<evidence type="ECO:0000256" key="4">
    <source>
        <dbReference type="ARBA" id="ARBA00023125"/>
    </source>
</evidence>
<dbReference type="InterPro" id="IPR005119">
    <property type="entry name" value="LysR_subst-bd"/>
</dbReference>
<dbReference type="Pfam" id="PF03466">
    <property type="entry name" value="LysR_substrate"/>
    <property type="match status" value="1"/>
</dbReference>
<evidence type="ECO:0000313" key="8">
    <source>
        <dbReference type="Proteomes" id="UP000594621"/>
    </source>
</evidence>
<protein>
    <submittedName>
        <fullName evidence="7">LysR family transcriptional regulator</fullName>
    </submittedName>
</protein>
<dbReference type="InterPro" id="IPR050950">
    <property type="entry name" value="HTH-type_LysR_regulators"/>
</dbReference>
<dbReference type="InterPro" id="IPR000847">
    <property type="entry name" value="LysR_HTH_N"/>
</dbReference>
<dbReference type="PRINTS" id="PR00039">
    <property type="entry name" value="HTHLYSR"/>
</dbReference>
<dbReference type="GO" id="GO:0003677">
    <property type="term" value="F:DNA binding"/>
    <property type="evidence" value="ECO:0007669"/>
    <property type="project" value="UniProtKB-KW"/>
</dbReference>
<keyword evidence="4" id="KW-0238">DNA-binding</keyword>
<organism evidence="7 8">
    <name type="scientific">Bradyrhizobium commune</name>
    <dbReference type="NCBI Taxonomy" id="83627"/>
    <lineage>
        <taxon>Bacteria</taxon>
        <taxon>Pseudomonadati</taxon>
        <taxon>Pseudomonadota</taxon>
        <taxon>Alphaproteobacteria</taxon>
        <taxon>Hyphomicrobiales</taxon>
        <taxon>Nitrobacteraceae</taxon>
        <taxon>Bradyrhizobium</taxon>
    </lineage>
</organism>
<sequence>MHPNDRIGRELKLQNLHVFMTVVETGSMSGAAKRLNTVQPAVSRSVAELERAFGVRLLDRHRQGVTPTEYGRALLDCSMAAFDDLRRGVRDIESLADPDAGEVRIGCSPLLAATYVPTVVDRISRRKPRIVIELITGYNEALQGELRERKIDLWIARAFGRVRDARLNHEHLFDDHYAVVVGSRSPWIRRRKVALADLVDEAWTLPPLDSMIGSHLAEVFRASGLERPRTTLVTLAPETRFGLVATGRFITMMPVSALRFPVQRHELRALPIELPLAAVPVNIVTLKHRLLNPTAHLFIEHAREVAKPLVGAIR</sequence>
<dbReference type="Pfam" id="PF00126">
    <property type="entry name" value="HTH_1"/>
    <property type="match status" value="1"/>
</dbReference>
<evidence type="ECO:0000256" key="1">
    <source>
        <dbReference type="ARBA" id="ARBA00003502"/>
    </source>
</evidence>
<dbReference type="AlphaFoldDB" id="A0A7S9D3I5"/>
<proteinExistence type="inferred from homology"/>
<evidence type="ECO:0000256" key="2">
    <source>
        <dbReference type="ARBA" id="ARBA00009437"/>
    </source>
</evidence>
<dbReference type="PROSITE" id="PS50931">
    <property type="entry name" value="HTH_LYSR"/>
    <property type="match status" value="1"/>
</dbReference>
<feature type="domain" description="HTH lysR-type" evidence="6">
    <location>
        <begin position="11"/>
        <end position="68"/>
    </location>
</feature>
<dbReference type="PANTHER" id="PTHR30419:SF8">
    <property type="entry name" value="NITROGEN ASSIMILATION TRANSCRIPTIONAL ACTIVATOR-RELATED"/>
    <property type="match status" value="1"/>
</dbReference>
<dbReference type="GO" id="GO:0005829">
    <property type="term" value="C:cytosol"/>
    <property type="evidence" value="ECO:0007669"/>
    <property type="project" value="TreeGrafter"/>
</dbReference>
<dbReference type="Proteomes" id="UP000594621">
    <property type="component" value="Chromosome"/>
</dbReference>
<evidence type="ECO:0000256" key="3">
    <source>
        <dbReference type="ARBA" id="ARBA00023015"/>
    </source>
</evidence>
<dbReference type="FunFam" id="1.10.10.10:FF:000001">
    <property type="entry name" value="LysR family transcriptional regulator"/>
    <property type="match status" value="1"/>
</dbReference>